<dbReference type="GO" id="GO:0003677">
    <property type="term" value="F:DNA binding"/>
    <property type="evidence" value="ECO:0007669"/>
    <property type="project" value="UniProtKB-KW"/>
</dbReference>
<dbReference type="GO" id="GO:0015074">
    <property type="term" value="P:DNA integration"/>
    <property type="evidence" value="ECO:0007669"/>
    <property type="project" value="InterPro"/>
</dbReference>
<keyword evidence="5" id="KW-1185">Reference proteome</keyword>
<dbReference type="RefSeq" id="WP_169232134.1">
    <property type="nucleotide sequence ID" value="NZ_JABBGF010000003.1"/>
</dbReference>
<dbReference type="Gene3D" id="1.10.443.10">
    <property type="entry name" value="Intergrase catalytic core"/>
    <property type="match status" value="1"/>
</dbReference>
<comment type="caution">
    <text evidence="4">The sequence shown here is derived from an EMBL/GenBank/DDBJ whole genome shotgun (WGS) entry which is preliminary data.</text>
</comment>
<gene>
    <name evidence="4" type="ORF">HHL20_15685</name>
</gene>
<accession>A0A7Y0A8U0</accession>
<keyword evidence="2" id="KW-0238">DNA-binding</keyword>
<evidence type="ECO:0000313" key="5">
    <source>
        <dbReference type="Proteomes" id="UP000552615"/>
    </source>
</evidence>
<protein>
    <submittedName>
        <fullName evidence="4">Site-specific integrase</fullName>
    </submittedName>
</protein>
<dbReference type="EMBL" id="JABBGF010000003">
    <property type="protein sequence ID" value="NML58790.1"/>
    <property type="molecule type" value="Genomic_DNA"/>
</dbReference>
<dbReference type="PANTHER" id="PTHR30349:SF41">
    <property type="entry name" value="INTEGRASE_RECOMBINASE PROTEIN MJ0367-RELATED"/>
    <property type="match status" value="1"/>
</dbReference>
<evidence type="ECO:0000313" key="4">
    <source>
        <dbReference type="EMBL" id="NML58790.1"/>
    </source>
</evidence>
<dbReference type="InterPro" id="IPR050090">
    <property type="entry name" value="Tyrosine_recombinase_XerCD"/>
</dbReference>
<dbReference type="InterPro" id="IPR011010">
    <property type="entry name" value="DNA_brk_join_enz"/>
</dbReference>
<dbReference type="Gene3D" id="1.10.150.130">
    <property type="match status" value="1"/>
</dbReference>
<reference evidence="4 5" key="1">
    <citation type="submission" date="2020-04" db="EMBL/GenBank/DDBJ databases">
        <title>Chryseobacterium sp. RJ-7-14 sp. nov., isolated from Jeju soil.</title>
        <authorList>
            <person name="Dahal R.H."/>
            <person name="Chaudhary D.K."/>
        </authorList>
    </citation>
    <scope>NUCLEOTIDE SEQUENCE [LARGE SCALE GENOMIC DNA]</scope>
    <source>
        <strain evidence="4 5">RJ-7-14</strain>
    </source>
</reference>
<evidence type="ECO:0000256" key="3">
    <source>
        <dbReference type="ARBA" id="ARBA00023172"/>
    </source>
</evidence>
<name>A0A7Y0A8U0_9FLAO</name>
<sequence>MAKKFFIRTKTGTNSTIYFRYNKGREFEVTLKTPYSINPEYWDDKNECYNAAAIKKNAKTTLEKNFNTEISLLNNNLALLKSEISIYLTNNPHANKEEVKDFYNTKYFPEKSKPKTVKNIIPQVFTDFIEYYIKEKSKRIEGKQEPITEATRKKLITIKNRIILFDKKLFIKDINDDFRDDLTQWMQSEKYSGSTIIKDLKYIKTICSFASKKKIDVNNEVLHWEFMRARQTYTPPILSFEELKKIQSTIYPHDYLKNAKDWIIIGFYTGARVSDLLNFDSKNIIHGNILKFQQKKIQNQTHDAEECIYLHPEVLKVLEKREGQFPRKISDVKLNLYIKEVCKIAGLTQKMIGGIKDKEQGERGKKVVKEYEKWELITTHIFRRSFVTNFIDILGKENIKTQTGHKTDDMVNLYNKTAKLDKALRVAEKMSSIFKISS</sequence>
<dbReference type="Proteomes" id="UP000552615">
    <property type="component" value="Unassembled WGS sequence"/>
</dbReference>
<dbReference type="AlphaFoldDB" id="A0A7Y0A8U0"/>
<organism evidence="4 5">
    <name type="scientific">Chryseobacterium cheonjiense</name>
    <dbReference type="NCBI Taxonomy" id="2728845"/>
    <lineage>
        <taxon>Bacteria</taxon>
        <taxon>Pseudomonadati</taxon>
        <taxon>Bacteroidota</taxon>
        <taxon>Flavobacteriia</taxon>
        <taxon>Flavobacteriales</taxon>
        <taxon>Weeksellaceae</taxon>
        <taxon>Chryseobacterium group</taxon>
        <taxon>Chryseobacterium</taxon>
    </lineage>
</organism>
<dbReference type="GO" id="GO:0006310">
    <property type="term" value="P:DNA recombination"/>
    <property type="evidence" value="ECO:0007669"/>
    <property type="project" value="UniProtKB-KW"/>
</dbReference>
<dbReference type="InterPro" id="IPR010998">
    <property type="entry name" value="Integrase_recombinase_N"/>
</dbReference>
<keyword evidence="3" id="KW-0233">DNA recombination</keyword>
<dbReference type="PANTHER" id="PTHR30349">
    <property type="entry name" value="PHAGE INTEGRASE-RELATED"/>
    <property type="match status" value="1"/>
</dbReference>
<comment type="similarity">
    <text evidence="1">Belongs to the 'phage' integrase family.</text>
</comment>
<evidence type="ECO:0000256" key="2">
    <source>
        <dbReference type="ARBA" id="ARBA00023125"/>
    </source>
</evidence>
<proteinExistence type="inferred from homology"/>
<dbReference type="InterPro" id="IPR013762">
    <property type="entry name" value="Integrase-like_cat_sf"/>
</dbReference>
<evidence type="ECO:0000256" key="1">
    <source>
        <dbReference type="ARBA" id="ARBA00008857"/>
    </source>
</evidence>
<dbReference type="SUPFAM" id="SSF56349">
    <property type="entry name" value="DNA breaking-rejoining enzymes"/>
    <property type="match status" value="1"/>
</dbReference>